<dbReference type="Proteomes" id="UP000193922">
    <property type="component" value="Unassembled WGS sequence"/>
</dbReference>
<sequence length="89" mass="9651">PDPTCTNMYNEPADHPNAGIGGYAGYHRGSLIGGNINIQRRSSIGKTPVMEDPKQHRSNMGGPLCNPCRSSIGRNTGIMYFDNTVIPVY</sequence>
<comment type="caution">
    <text evidence="1">The sequence shown here is derived from an EMBL/GenBank/DDBJ whole genome shotgun (WGS) entry which is preliminary data.</text>
</comment>
<reference evidence="1 2" key="1">
    <citation type="submission" date="2016-07" db="EMBL/GenBank/DDBJ databases">
        <title>Pervasive Adenine N6-methylation of Active Genes in Fungi.</title>
        <authorList>
            <consortium name="DOE Joint Genome Institute"/>
            <person name="Mondo S.J."/>
            <person name="Dannebaum R.O."/>
            <person name="Kuo R.C."/>
            <person name="Labutti K."/>
            <person name="Haridas S."/>
            <person name="Kuo A."/>
            <person name="Salamov A."/>
            <person name="Ahrendt S.R."/>
            <person name="Lipzen A."/>
            <person name="Sullivan W."/>
            <person name="Andreopoulos W.B."/>
            <person name="Clum A."/>
            <person name="Lindquist E."/>
            <person name="Daum C."/>
            <person name="Ramamoorthy G.K."/>
            <person name="Gryganskyi A."/>
            <person name="Culley D."/>
            <person name="Magnuson J.K."/>
            <person name="James T.Y."/>
            <person name="O'Malley M.A."/>
            <person name="Stajich J.E."/>
            <person name="Spatafora J.W."/>
            <person name="Visel A."/>
            <person name="Grigoriev I.V."/>
        </authorList>
    </citation>
    <scope>NUCLEOTIDE SEQUENCE [LARGE SCALE GENOMIC DNA]</scope>
    <source>
        <strain evidence="1 2">ATCC 12442</strain>
    </source>
</reference>
<dbReference type="GeneID" id="63804809"/>
<evidence type="ECO:0000313" key="2">
    <source>
        <dbReference type="Proteomes" id="UP000193922"/>
    </source>
</evidence>
<accession>A0A1Y1W389</accession>
<keyword evidence="2" id="KW-1185">Reference proteome</keyword>
<dbReference type="AlphaFoldDB" id="A0A1Y1W389"/>
<protein>
    <submittedName>
        <fullName evidence="1">Uncharacterized protein</fullName>
    </submittedName>
</protein>
<evidence type="ECO:0000313" key="1">
    <source>
        <dbReference type="EMBL" id="ORX67937.1"/>
    </source>
</evidence>
<organism evidence="1 2">
    <name type="scientific">Linderina pennispora</name>
    <dbReference type="NCBI Taxonomy" id="61395"/>
    <lineage>
        <taxon>Eukaryota</taxon>
        <taxon>Fungi</taxon>
        <taxon>Fungi incertae sedis</taxon>
        <taxon>Zoopagomycota</taxon>
        <taxon>Kickxellomycotina</taxon>
        <taxon>Kickxellomycetes</taxon>
        <taxon>Kickxellales</taxon>
        <taxon>Kickxellaceae</taxon>
        <taxon>Linderina</taxon>
    </lineage>
</organism>
<gene>
    <name evidence="1" type="ORF">DL89DRAFT_269107</name>
</gene>
<proteinExistence type="predicted"/>
<dbReference type="EMBL" id="MCFD01000011">
    <property type="protein sequence ID" value="ORX67937.1"/>
    <property type="molecule type" value="Genomic_DNA"/>
</dbReference>
<name>A0A1Y1W389_9FUNG</name>
<dbReference type="RefSeq" id="XP_040741783.1">
    <property type="nucleotide sequence ID" value="XM_040888161.1"/>
</dbReference>
<feature type="non-terminal residue" evidence="1">
    <location>
        <position position="1"/>
    </location>
</feature>